<dbReference type="AlphaFoldDB" id="A0A9D2EE91"/>
<evidence type="ECO:0000313" key="2">
    <source>
        <dbReference type="EMBL" id="HIZ35687.1"/>
    </source>
</evidence>
<feature type="region of interest" description="Disordered" evidence="1">
    <location>
        <begin position="1"/>
        <end position="28"/>
    </location>
</feature>
<accession>A0A9D2EE91</accession>
<feature type="region of interest" description="Disordered" evidence="1">
    <location>
        <begin position="53"/>
        <end position="73"/>
    </location>
</feature>
<name>A0A9D2EE91_9MICO</name>
<reference evidence="2" key="2">
    <citation type="submission" date="2021-04" db="EMBL/GenBank/DDBJ databases">
        <authorList>
            <person name="Gilroy R."/>
        </authorList>
    </citation>
    <scope>NUCLEOTIDE SEQUENCE</scope>
    <source>
        <strain evidence="2">ChiGjej4B4-7305</strain>
    </source>
</reference>
<comment type="caution">
    <text evidence="2">The sequence shown here is derived from an EMBL/GenBank/DDBJ whole genome shotgun (WGS) entry which is preliminary data.</text>
</comment>
<evidence type="ECO:0000256" key="1">
    <source>
        <dbReference type="SAM" id="MobiDB-lite"/>
    </source>
</evidence>
<evidence type="ECO:0000313" key="3">
    <source>
        <dbReference type="Proteomes" id="UP000824037"/>
    </source>
</evidence>
<protein>
    <submittedName>
        <fullName evidence="2">Uncharacterized protein</fullName>
    </submittedName>
</protein>
<sequence>MTTPDEQHSRQARRWAPSFPARRSSPWRRVRTAAVAALTSLFLAAGAAQALAAPGAGGSAGDEPSTPDSTATAQEWQDWAGELFTEARGTDWAADSAARGCELISVDIVSTTVPEGTLAGAPAGLEVPMVDRAEDCESSPTAHGTAGTTPNSSVVAASACRSITGPSTVCLNRSGSYVVASYTYRGGGSTDGFLRVYERSSSSGCGTGSTLGTRSGTFNSGVTYSRSVYHPGYDHFSASFWHETWYGHTNWGTVCDSL</sequence>
<dbReference type="EMBL" id="DXBY01000135">
    <property type="protein sequence ID" value="HIZ35687.1"/>
    <property type="molecule type" value="Genomic_DNA"/>
</dbReference>
<gene>
    <name evidence="2" type="ORF">H9815_07900</name>
</gene>
<proteinExistence type="predicted"/>
<reference evidence="2" key="1">
    <citation type="journal article" date="2021" name="PeerJ">
        <title>Extensive microbial diversity within the chicken gut microbiome revealed by metagenomics and culture.</title>
        <authorList>
            <person name="Gilroy R."/>
            <person name="Ravi A."/>
            <person name="Getino M."/>
            <person name="Pursley I."/>
            <person name="Horton D.L."/>
            <person name="Alikhan N.F."/>
            <person name="Baker D."/>
            <person name="Gharbi K."/>
            <person name="Hall N."/>
            <person name="Watson M."/>
            <person name="Adriaenssens E.M."/>
            <person name="Foster-Nyarko E."/>
            <person name="Jarju S."/>
            <person name="Secka A."/>
            <person name="Antonio M."/>
            <person name="Oren A."/>
            <person name="Chaudhuri R.R."/>
            <person name="La Ragione R."/>
            <person name="Hildebrand F."/>
            <person name="Pallen M.J."/>
        </authorList>
    </citation>
    <scope>NUCLEOTIDE SEQUENCE</scope>
    <source>
        <strain evidence="2">ChiGjej4B4-7305</strain>
    </source>
</reference>
<dbReference type="Proteomes" id="UP000824037">
    <property type="component" value="Unassembled WGS sequence"/>
</dbReference>
<organism evidence="2 3">
    <name type="scientific">Candidatus Ruania gallistercoris</name>
    <dbReference type="NCBI Taxonomy" id="2838746"/>
    <lineage>
        <taxon>Bacteria</taxon>
        <taxon>Bacillati</taxon>
        <taxon>Actinomycetota</taxon>
        <taxon>Actinomycetes</taxon>
        <taxon>Micrococcales</taxon>
        <taxon>Ruaniaceae</taxon>
        <taxon>Ruania</taxon>
    </lineage>
</organism>